<dbReference type="PANTHER" id="PTHR43821:SF1">
    <property type="entry name" value="NAD(P)H NITROREDUCTASE YDJA-RELATED"/>
    <property type="match status" value="1"/>
</dbReference>
<comment type="cofactor">
    <cofactor evidence="8">
        <name>FMN</name>
        <dbReference type="ChEBI" id="CHEBI:58210"/>
    </cofactor>
    <text evidence="8">Binds 1 FMN per subunit.</text>
</comment>
<evidence type="ECO:0000256" key="3">
    <source>
        <dbReference type="ARBA" id="ARBA00022643"/>
    </source>
</evidence>
<gene>
    <name evidence="10" type="ORF">GCM10011529_22980</name>
</gene>
<name>A0A916ZVG9_9SPHN</name>
<proteinExistence type="inferred from homology"/>
<keyword evidence="6 7" id="KW-0520">NAD</keyword>
<evidence type="ECO:0000256" key="7">
    <source>
        <dbReference type="PIRNR" id="PIRNR000232"/>
    </source>
</evidence>
<organism evidence="10 11">
    <name type="scientific">Sandarakinorhabdus glacialis</name>
    <dbReference type="NCBI Taxonomy" id="1614636"/>
    <lineage>
        <taxon>Bacteria</taxon>
        <taxon>Pseudomonadati</taxon>
        <taxon>Pseudomonadota</taxon>
        <taxon>Alphaproteobacteria</taxon>
        <taxon>Sphingomonadales</taxon>
        <taxon>Sphingosinicellaceae</taxon>
        <taxon>Sandarakinorhabdus</taxon>
    </lineage>
</organism>
<dbReference type="Gene3D" id="3.40.109.10">
    <property type="entry name" value="NADH Oxidase"/>
    <property type="match status" value="1"/>
</dbReference>
<sequence length="194" mass="20872">MTEFNDISSPAALLATRRSGKARDMGAPGPSAVQKHAILAAAMRVPDHGKLAPWRFVTVEDDRRAALSAAMEAIYVAEKPDAGRLEREAIRGFALQAPWLVIVMARPDPASHIPAWEQELSVGTATGFLCMAAHSQGFVANWLTGWPAYSPGVLALVGEAGERIAGFIFVGTPTRELEERPRPAFGDVVRAWEG</sequence>
<reference evidence="10" key="2">
    <citation type="submission" date="2020-09" db="EMBL/GenBank/DDBJ databases">
        <authorList>
            <person name="Sun Q."/>
            <person name="Zhou Y."/>
        </authorList>
    </citation>
    <scope>NUCLEOTIDE SEQUENCE</scope>
    <source>
        <strain evidence="10">CGMCC 1.15519</strain>
    </source>
</reference>
<feature type="binding site" evidence="8">
    <location>
        <position position="48"/>
    </location>
    <ligand>
        <name>FMN</name>
        <dbReference type="ChEBI" id="CHEBI:58210"/>
        <note>ligand shared between dimeric partners</note>
    </ligand>
</feature>
<keyword evidence="11" id="KW-1185">Reference proteome</keyword>
<keyword evidence="2 7" id="KW-0285">Flavoprotein</keyword>
<keyword evidence="3 7" id="KW-0288">FMN</keyword>
<dbReference type="GO" id="GO:0016491">
    <property type="term" value="F:oxidoreductase activity"/>
    <property type="evidence" value="ECO:0007669"/>
    <property type="project" value="UniProtKB-UniRule"/>
</dbReference>
<dbReference type="PANTHER" id="PTHR43821">
    <property type="entry name" value="NAD(P)H NITROREDUCTASE YDJA-RELATED"/>
    <property type="match status" value="1"/>
</dbReference>
<protein>
    <recommendedName>
        <fullName evidence="7">Putative NAD(P)H nitroreductase</fullName>
        <ecNumber evidence="7">1.-.-.-</ecNumber>
    </recommendedName>
</protein>
<evidence type="ECO:0000256" key="4">
    <source>
        <dbReference type="ARBA" id="ARBA00022857"/>
    </source>
</evidence>
<dbReference type="SUPFAM" id="SSF55469">
    <property type="entry name" value="FMN-dependent nitroreductase-like"/>
    <property type="match status" value="1"/>
</dbReference>
<feature type="binding site" description="in other chain" evidence="8">
    <location>
        <begin position="17"/>
        <end position="19"/>
    </location>
    <ligand>
        <name>FMN</name>
        <dbReference type="ChEBI" id="CHEBI:58210"/>
        <note>ligand shared between dimeric partners</note>
    </ligand>
</feature>
<dbReference type="PIRSF" id="PIRSF000232">
    <property type="entry name" value="YdjA"/>
    <property type="match status" value="1"/>
</dbReference>
<feature type="domain" description="Nitroreductase" evidence="9">
    <location>
        <begin position="30"/>
        <end position="171"/>
    </location>
</feature>
<dbReference type="InterPro" id="IPR026021">
    <property type="entry name" value="YdjA-like"/>
</dbReference>
<comment type="similarity">
    <text evidence="1 7">Belongs to the nitroreductase family.</text>
</comment>
<evidence type="ECO:0000313" key="11">
    <source>
        <dbReference type="Proteomes" id="UP000635071"/>
    </source>
</evidence>
<evidence type="ECO:0000313" key="10">
    <source>
        <dbReference type="EMBL" id="GGE15977.1"/>
    </source>
</evidence>
<evidence type="ECO:0000256" key="8">
    <source>
        <dbReference type="PIRSR" id="PIRSR000232-1"/>
    </source>
</evidence>
<dbReference type="Pfam" id="PF00881">
    <property type="entry name" value="Nitroreductase"/>
    <property type="match status" value="1"/>
</dbReference>
<dbReference type="InterPro" id="IPR000415">
    <property type="entry name" value="Nitroreductase-like"/>
</dbReference>
<evidence type="ECO:0000256" key="6">
    <source>
        <dbReference type="ARBA" id="ARBA00023027"/>
    </source>
</evidence>
<feature type="binding site" description="in other chain" evidence="8">
    <location>
        <begin position="142"/>
        <end position="144"/>
    </location>
    <ligand>
        <name>FMN</name>
        <dbReference type="ChEBI" id="CHEBI:58210"/>
        <note>ligand shared between dimeric partners</note>
    </ligand>
</feature>
<keyword evidence="5 7" id="KW-0560">Oxidoreductase</keyword>
<keyword evidence="4 7" id="KW-0521">NADP</keyword>
<dbReference type="RefSeq" id="WP_188763108.1">
    <property type="nucleotide sequence ID" value="NZ_BMJM01000008.1"/>
</dbReference>
<accession>A0A916ZVG9</accession>
<evidence type="ECO:0000256" key="1">
    <source>
        <dbReference type="ARBA" id="ARBA00007118"/>
    </source>
</evidence>
<comment type="caution">
    <text evidence="10">The sequence shown here is derived from an EMBL/GenBank/DDBJ whole genome shotgun (WGS) entry which is preliminary data.</text>
</comment>
<evidence type="ECO:0000256" key="5">
    <source>
        <dbReference type="ARBA" id="ARBA00023002"/>
    </source>
</evidence>
<dbReference type="CDD" id="cd02135">
    <property type="entry name" value="YdjA-like"/>
    <property type="match status" value="1"/>
</dbReference>
<evidence type="ECO:0000256" key="2">
    <source>
        <dbReference type="ARBA" id="ARBA00022630"/>
    </source>
</evidence>
<feature type="binding site" evidence="8">
    <location>
        <position position="44"/>
    </location>
    <ligand>
        <name>FMN</name>
        <dbReference type="ChEBI" id="CHEBI:58210"/>
        <note>ligand shared between dimeric partners</note>
    </ligand>
</feature>
<dbReference type="Proteomes" id="UP000635071">
    <property type="component" value="Unassembled WGS sequence"/>
</dbReference>
<dbReference type="InterPro" id="IPR029479">
    <property type="entry name" value="Nitroreductase"/>
</dbReference>
<evidence type="ECO:0000259" key="9">
    <source>
        <dbReference type="Pfam" id="PF00881"/>
    </source>
</evidence>
<dbReference type="AlphaFoldDB" id="A0A916ZVG9"/>
<dbReference type="EMBL" id="BMJM01000008">
    <property type="protein sequence ID" value="GGE15977.1"/>
    <property type="molecule type" value="Genomic_DNA"/>
</dbReference>
<reference evidence="10" key="1">
    <citation type="journal article" date="2014" name="Int. J. Syst. Evol. Microbiol.">
        <title>Complete genome sequence of Corynebacterium casei LMG S-19264T (=DSM 44701T), isolated from a smear-ripened cheese.</title>
        <authorList>
            <consortium name="US DOE Joint Genome Institute (JGI-PGF)"/>
            <person name="Walter F."/>
            <person name="Albersmeier A."/>
            <person name="Kalinowski J."/>
            <person name="Ruckert C."/>
        </authorList>
    </citation>
    <scope>NUCLEOTIDE SEQUENCE</scope>
    <source>
        <strain evidence="10">CGMCC 1.15519</strain>
    </source>
</reference>
<dbReference type="EC" id="1.-.-.-" evidence="7"/>
<dbReference type="InterPro" id="IPR052530">
    <property type="entry name" value="NAD(P)H_nitroreductase"/>
</dbReference>